<dbReference type="EMBL" id="MU273495">
    <property type="protein sequence ID" value="KAI0034724.1"/>
    <property type="molecule type" value="Genomic_DNA"/>
</dbReference>
<sequence>MSTSDASMEVEVGDALQAQDLWHGTPEEDRTGRTNNVASFSGVPFSEGIGNRVRDLLMPILLEKIRSDHFPGGEVPQATLERARALLTDDECRKFISTARALAQSGLARIVSNSLERTSSTEKNTLQPLPESPKRILEDNDDSPRSAKRLCLDMSVPALVEPPSAMADIVENASSLLPHPTSSEPRPVVEAVTSPQNAVQSDELEEPHSQQPSAPVGSPPPDSPATVLAAETGAEASQRRTESMIFARPSFGIPGLWAVVQCTKLSSTHEFSFTIDQDTLAAVTRWALRFKNFE</sequence>
<keyword evidence="2" id="KW-1185">Reference proteome</keyword>
<reference evidence="1" key="1">
    <citation type="submission" date="2021-02" db="EMBL/GenBank/DDBJ databases">
        <authorList>
            <consortium name="DOE Joint Genome Institute"/>
            <person name="Ahrendt S."/>
            <person name="Looney B.P."/>
            <person name="Miyauchi S."/>
            <person name="Morin E."/>
            <person name="Drula E."/>
            <person name="Courty P.E."/>
            <person name="Chicoki N."/>
            <person name="Fauchery L."/>
            <person name="Kohler A."/>
            <person name="Kuo A."/>
            <person name="Labutti K."/>
            <person name="Pangilinan J."/>
            <person name="Lipzen A."/>
            <person name="Riley R."/>
            <person name="Andreopoulos W."/>
            <person name="He G."/>
            <person name="Johnson J."/>
            <person name="Barry K.W."/>
            <person name="Grigoriev I.V."/>
            <person name="Nagy L."/>
            <person name="Hibbett D."/>
            <person name="Henrissat B."/>
            <person name="Matheny P.B."/>
            <person name="Labbe J."/>
            <person name="Martin F."/>
        </authorList>
    </citation>
    <scope>NUCLEOTIDE SEQUENCE</scope>
    <source>
        <strain evidence="1">EC-137</strain>
    </source>
</reference>
<evidence type="ECO:0000313" key="1">
    <source>
        <dbReference type="EMBL" id="KAI0034724.1"/>
    </source>
</evidence>
<proteinExistence type="predicted"/>
<gene>
    <name evidence="1" type="ORF">K488DRAFT_83677</name>
</gene>
<comment type="caution">
    <text evidence="1">The sequence shown here is derived from an EMBL/GenBank/DDBJ whole genome shotgun (WGS) entry which is preliminary data.</text>
</comment>
<organism evidence="1 2">
    <name type="scientific">Vararia minispora EC-137</name>
    <dbReference type="NCBI Taxonomy" id="1314806"/>
    <lineage>
        <taxon>Eukaryota</taxon>
        <taxon>Fungi</taxon>
        <taxon>Dikarya</taxon>
        <taxon>Basidiomycota</taxon>
        <taxon>Agaricomycotina</taxon>
        <taxon>Agaricomycetes</taxon>
        <taxon>Russulales</taxon>
        <taxon>Lachnocladiaceae</taxon>
        <taxon>Vararia</taxon>
    </lineage>
</organism>
<reference evidence="1" key="2">
    <citation type="journal article" date="2022" name="New Phytol.">
        <title>Evolutionary transition to the ectomycorrhizal habit in the genomes of a hyperdiverse lineage of mushroom-forming fungi.</title>
        <authorList>
            <person name="Looney B."/>
            <person name="Miyauchi S."/>
            <person name="Morin E."/>
            <person name="Drula E."/>
            <person name="Courty P.E."/>
            <person name="Kohler A."/>
            <person name="Kuo A."/>
            <person name="LaButti K."/>
            <person name="Pangilinan J."/>
            <person name="Lipzen A."/>
            <person name="Riley R."/>
            <person name="Andreopoulos W."/>
            <person name="He G."/>
            <person name="Johnson J."/>
            <person name="Nolan M."/>
            <person name="Tritt A."/>
            <person name="Barry K.W."/>
            <person name="Grigoriev I.V."/>
            <person name="Nagy L.G."/>
            <person name="Hibbett D."/>
            <person name="Henrissat B."/>
            <person name="Matheny P.B."/>
            <person name="Labbe J."/>
            <person name="Martin F.M."/>
        </authorList>
    </citation>
    <scope>NUCLEOTIDE SEQUENCE</scope>
    <source>
        <strain evidence="1">EC-137</strain>
    </source>
</reference>
<dbReference type="Proteomes" id="UP000814128">
    <property type="component" value="Unassembled WGS sequence"/>
</dbReference>
<name>A0ACB8QSD6_9AGAM</name>
<evidence type="ECO:0000313" key="2">
    <source>
        <dbReference type="Proteomes" id="UP000814128"/>
    </source>
</evidence>
<protein>
    <submittedName>
        <fullName evidence="1">Uncharacterized protein</fullName>
    </submittedName>
</protein>
<accession>A0ACB8QSD6</accession>